<accession>A0A9X2Y6A6</accession>
<proteinExistence type="predicted"/>
<keyword evidence="2" id="KW-1185">Reference proteome</keyword>
<evidence type="ECO:0000313" key="2">
    <source>
        <dbReference type="Proteomes" id="UP001140293"/>
    </source>
</evidence>
<protein>
    <recommendedName>
        <fullName evidence="3">PE domain-containing protein</fullName>
    </recommendedName>
</protein>
<reference evidence="1" key="2">
    <citation type="journal article" date="2022" name="BMC Genomics">
        <title>Comparative genome analysis of mycobacteria focusing on tRNA and non-coding RNA.</title>
        <authorList>
            <person name="Behra P.R.K."/>
            <person name="Pettersson B.M.F."/>
            <person name="Ramesh M."/>
            <person name="Das S."/>
            <person name="Dasgupta S."/>
            <person name="Kirsebom L.A."/>
        </authorList>
    </citation>
    <scope>NUCLEOTIDE SEQUENCE</scope>
    <source>
        <strain evidence="1">DSM 44615</strain>
    </source>
</reference>
<dbReference type="Proteomes" id="UP001140293">
    <property type="component" value="Unassembled WGS sequence"/>
</dbReference>
<dbReference type="RefSeq" id="WP_264010921.1">
    <property type="nucleotide sequence ID" value="NZ_JACKSJ010000020.1"/>
</dbReference>
<organism evidence="1 2">
    <name type="scientific">[Mycobacterium] manitobense</name>
    <dbReference type="NCBI Taxonomy" id="190147"/>
    <lineage>
        <taxon>Bacteria</taxon>
        <taxon>Bacillati</taxon>
        <taxon>Actinomycetota</taxon>
        <taxon>Actinomycetes</taxon>
        <taxon>Mycobacteriales</taxon>
        <taxon>Mycobacteriaceae</taxon>
        <taxon>Mycolicibacterium</taxon>
    </lineage>
</organism>
<name>A0A9X2Y6A6_9MYCO</name>
<evidence type="ECO:0000313" key="1">
    <source>
        <dbReference type="EMBL" id="MCV7168728.1"/>
    </source>
</evidence>
<reference evidence="1" key="1">
    <citation type="submission" date="2020-07" db="EMBL/GenBank/DDBJ databases">
        <authorList>
            <person name="Pettersson B.M.F."/>
            <person name="Behra P.R.K."/>
            <person name="Ramesh M."/>
            <person name="Das S."/>
            <person name="Dasgupta S."/>
            <person name="Kirsebom L.A."/>
        </authorList>
    </citation>
    <scope>NUCLEOTIDE SEQUENCE</scope>
    <source>
        <strain evidence="1">DSM 44615</strain>
    </source>
</reference>
<dbReference type="AlphaFoldDB" id="A0A9X2Y6A6"/>
<dbReference type="Gene3D" id="1.10.357.10">
    <property type="entry name" value="Tetracycline Repressor, domain 2"/>
    <property type="match status" value="1"/>
</dbReference>
<dbReference type="EMBL" id="JACKSJ010000020">
    <property type="protein sequence ID" value="MCV7168728.1"/>
    <property type="molecule type" value="Genomic_DNA"/>
</dbReference>
<sequence length="79" mass="8502">MTTPDDEKLRRALGAYVADLQNFPELSLLFSESQHIAVIPEAERIIANADAYAKTLLAIIDQGIASGTSTAERTPECPA</sequence>
<comment type="caution">
    <text evidence="1">The sequence shown here is derived from an EMBL/GenBank/DDBJ whole genome shotgun (WGS) entry which is preliminary data.</text>
</comment>
<gene>
    <name evidence="1" type="ORF">H7I41_02200</name>
</gene>
<evidence type="ECO:0008006" key="3">
    <source>
        <dbReference type="Google" id="ProtNLM"/>
    </source>
</evidence>